<comment type="caution">
    <text evidence="1">The sequence shown here is derived from an EMBL/GenBank/DDBJ whole genome shotgun (WGS) entry which is preliminary data.</text>
</comment>
<accession>A0AB34PB60</accession>
<evidence type="ECO:0000313" key="2">
    <source>
        <dbReference type="Proteomes" id="UP000029879"/>
    </source>
</evidence>
<proteinExistence type="predicted"/>
<sequence>MQRQLGKKLIEMRRISLRVYGIQMKMVMVMPRRQACLLLKTDMCVQKNGMEKRSGVRMDVAMGGQTTKVMFGCRRGQDLERMEDHTGMFKSPVAGMIMFTQVDEGEVGANAKYTGR</sequence>
<organism evidence="1 2">
    <name type="scientific">Xanthomonas cannabis pv. phaseoli</name>
    <dbReference type="NCBI Taxonomy" id="1885902"/>
    <lineage>
        <taxon>Bacteria</taxon>
        <taxon>Pseudomonadati</taxon>
        <taxon>Pseudomonadota</taxon>
        <taxon>Gammaproteobacteria</taxon>
        <taxon>Lysobacterales</taxon>
        <taxon>Lysobacteraceae</taxon>
        <taxon>Xanthomonas</taxon>
    </lineage>
</organism>
<dbReference type="Proteomes" id="UP000029879">
    <property type="component" value="Unassembled WGS sequence"/>
</dbReference>
<gene>
    <name evidence="1" type="ORF">NC00_04975</name>
</gene>
<name>A0AB34PB60_9XANT</name>
<evidence type="ECO:0000313" key="1">
    <source>
        <dbReference type="EMBL" id="KGK58852.1"/>
    </source>
</evidence>
<reference evidence="1 2" key="1">
    <citation type="submission" date="2014-10" db="EMBL/GenBank/DDBJ databases">
        <title>Genome sequence of a Xanthomonas strain that is pathogenic on beans.</title>
        <authorList>
            <person name="Aritua V."/>
            <person name="Sapp M."/>
            <person name="Harrison J."/>
            <person name="Smith J."/>
            <person name="Studholme D."/>
        </authorList>
    </citation>
    <scope>NUCLEOTIDE SEQUENCE [LARGE SCALE GENOMIC DNA]</scope>
    <source>
        <strain evidence="1 2">Nyagatare</strain>
    </source>
</reference>
<protein>
    <submittedName>
        <fullName evidence="1">Uncharacterized protein</fullName>
    </submittedName>
</protein>
<dbReference type="AlphaFoldDB" id="A0AB34PB60"/>
<dbReference type="EMBL" id="JRQI01000014">
    <property type="protein sequence ID" value="KGK58852.1"/>
    <property type="molecule type" value="Genomic_DNA"/>
</dbReference>